<dbReference type="SUPFAM" id="SSF54768">
    <property type="entry name" value="dsRNA-binding domain-like"/>
    <property type="match status" value="1"/>
</dbReference>
<dbReference type="FunFam" id="1.10.1520.10:FF:000001">
    <property type="entry name" value="Ribonuclease 3"/>
    <property type="match status" value="1"/>
</dbReference>
<evidence type="ECO:0000256" key="1">
    <source>
        <dbReference type="ARBA" id="ARBA00000109"/>
    </source>
</evidence>
<evidence type="ECO:0000256" key="8">
    <source>
        <dbReference type="ARBA" id="ARBA00022884"/>
    </source>
</evidence>
<keyword evidence="9" id="KW-0479">Metal-binding</keyword>
<evidence type="ECO:0000256" key="6">
    <source>
        <dbReference type="ARBA" id="ARBA00022759"/>
    </source>
</evidence>
<keyword evidence="4 9" id="KW-0507">mRNA processing</keyword>
<dbReference type="InterPro" id="IPR011907">
    <property type="entry name" value="RNase_III"/>
</dbReference>
<comment type="caution">
    <text evidence="12">The sequence shown here is derived from an EMBL/GenBank/DDBJ whole genome shotgun (WGS) entry which is preliminary data.</text>
</comment>
<dbReference type="GO" id="GO:0010468">
    <property type="term" value="P:regulation of gene expression"/>
    <property type="evidence" value="ECO:0007669"/>
    <property type="project" value="TreeGrafter"/>
</dbReference>
<dbReference type="Pfam" id="PF14622">
    <property type="entry name" value="Ribonucleas_3_3"/>
    <property type="match status" value="1"/>
</dbReference>
<dbReference type="GO" id="GO:0046872">
    <property type="term" value="F:metal ion binding"/>
    <property type="evidence" value="ECO:0007669"/>
    <property type="project" value="UniProtKB-KW"/>
</dbReference>
<keyword evidence="9" id="KW-0963">Cytoplasm</keyword>
<keyword evidence="8 9" id="KW-0694">RNA-binding</keyword>
<dbReference type="PANTHER" id="PTHR11207:SF0">
    <property type="entry name" value="RIBONUCLEASE 3"/>
    <property type="match status" value="1"/>
</dbReference>
<keyword evidence="9" id="KW-0699">rRNA-binding</keyword>
<evidence type="ECO:0000259" key="10">
    <source>
        <dbReference type="PROSITE" id="PS50137"/>
    </source>
</evidence>
<dbReference type="NCBIfam" id="TIGR02191">
    <property type="entry name" value="RNaseIII"/>
    <property type="match status" value="1"/>
</dbReference>
<dbReference type="GO" id="GO:0005737">
    <property type="term" value="C:cytoplasm"/>
    <property type="evidence" value="ECO:0007669"/>
    <property type="project" value="UniProtKB-SubCell"/>
</dbReference>
<feature type="active site" evidence="9">
    <location>
        <position position="60"/>
    </location>
</feature>
<dbReference type="GO" id="GO:0006364">
    <property type="term" value="P:rRNA processing"/>
    <property type="evidence" value="ECO:0007669"/>
    <property type="project" value="UniProtKB-UniRule"/>
</dbReference>
<dbReference type="InterPro" id="IPR000999">
    <property type="entry name" value="RNase_III_dom"/>
</dbReference>
<evidence type="ECO:0000259" key="11">
    <source>
        <dbReference type="PROSITE" id="PS50142"/>
    </source>
</evidence>
<dbReference type="Gene3D" id="1.10.1520.10">
    <property type="entry name" value="Ribonuclease III domain"/>
    <property type="match status" value="1"/>
</dbReference>
<dbReference type="PANTHER" id="PTHR11207">
    <property type="entry name" value="RIBONUCLEASE III"/>
    <property type="match status" value="1"/>
</dbReference>
<keyword evidence="5 9" id="KW-0540">Nuclease</keyword>
<dbReference type="GO" id="GO:0006397">
    <property type="term" value="P:mRNA processing"/>
    <property type="evidence" value="ECO:0007669"/>
    <property type="project" value="UniProtKB-UniRule"/>
</dbReference>
<dbReference type="SUPFAM" id="SSF69065">
    <property type="entry name" value="RNase III domain-like"/>
    <property type="match status" value="1"/>
</dbReference>
<dbReference type="GO" id="GO:0019843">
    <property type="term" value="F:rRNA binding"/>
    <property type="evidence" value="ECO:0007669"/>
    <property type="project" value="UniProtKB-KW"/>
</dbReference>
<dbReference type="CDD" id="cd00593">
    <property type="entry name" value="RIBOc"/>
    <property type="match status" value="1"/>
</dbReference>
<keyword evidence="9" id="KW-0460">Magnesium</keyword>
<dbReference type="PROSITE" id="PS50137">
    <property type="entry name" value="DS_RBD"/>
    <property type="match status" value="1"/>
</dbReference>
<evidence type="ECO:0000256" key="3">
    <source>
        <dbReference type="ARBA" id="ARBA00022552"/>
    </source>
</evidence>
<evidence type="ECO:0000256" key="9">
    <source>
        <dbReference type="HAMAP-Rule" id="MF_00104"/>
    </source>
</evidence>
<dbReference type="InterPro" id="IPR036389">
    <property type="entry name" value="RNase_III_sf"/>
</dbReference>
<dbReference type="GO" id="GO:0008033">
    <property type="term" value="P:tRNA processing"/>
    <property type="evidence" value="ECO:0007669"/>
    <property type="project" value="UniProtKB-KW"/>
</dbReference>
<feature type="binding site" evidence="9">
    <location>
        <position position="129"/>
    </location>
    <ligand>
        <name>Mg(2+)</name>
        <dbReference type="ChEBI" id="CHEBI:18420"/>
    </ligand>
</feature>
<dbReference type="HAMAP" id="MF_00104">
    <property type="entry name" value="RNase_III"/>
    <property type="match status" value="1"/>
</dbReference>
<keyword evidence="9" id="KW-0819">tRNA processing</keyword>
<dbReference type="GO" id="GO:0004525">
    <property type="term" value="F:ribonuclease III activity"/>
    <property type="evidence" value="ECO:0007669"/>
    <property type="project" value="UniProtKB-UniRule"/>
</dbReference>
<keyword evidence="3 9" id="KW-0698">rRNA processing</keyword>
<dbReference type="EMBL" id="AMFJ01036074">
    <property type="protein sequence ID" value="EKD25405.1"/>
    <property type="molecule type" value="Genomic_DNA"/>
</dbReference>
<comment type="cofactor">
    <cofactor evidence="9">
        <name>Mg(2+)</name>
        <dbReference type="ChEBI" id="CHEBI:18420"/>
    </cofactor>
</comment>
<name>K1X5D1_9BACT</name>
<protein>
    <recommendedName>
        <fullName evidence="9">Ribonuclease 3</fullName>
        <ecNumber evidence="9">3.1.26.3</ecNumber>
    </recommendedName>
    <alternativeName>
        <fullName evidence="9">Ribonuclease III</fullName>
        <shortName evidence="9">RNase III</shortName>
    </alternativeName>
</protein>
<evidence type="ECO:0000313" key="12">
    <source>
        <dbReference type="EMBL" id="EKD25405.1"/>
    </source>
</evidence>
<reference evidence="12" key="1">
    <citation type="journal article" date="2012" name="Science">
        <title>Fermentation, hydrogen, and sulfur metabolism in multiple uncultivated bacterial phyla.</title>
        <authorList>
            <person name="Wrighton K.C."/>
            <person name="Thomas B.C."/>
            <person name="Sharon I."/>
            <person name="Miller C.S."/>
            <person name="Castelle C.J."/>
            <person name="VerBerkmoes N.C."/>
            <person name="Wilkins M.J."/>
            <person name="Hettich R.L."/>
            <person name="Lipton M.S."/>
            <person name="Williams K.H."/>
            <person name="Long P.E."/>
            <person name="Banfield J.F."/>
        </authorList>
    </citation>
    <scope>NUCLEOTIDE SEQUENCE [LARGE SCALE GENOMIC DNA]</scope>
</reference>
<feature type="active site" evidence="9">
    <location>
        <position position="132"/>
    </location>
</feature>
<dbReference type="SMART" id="SM00358">
    <property type="entry name" value="DSRM"/>
    <property type="match status" value="1"/>
</dbReference>
<comment type="similarity">
    <text evidence="2">Belongs to the ribonuclease III family.</text>
</comment>
<comment type="subunit">
    <text evidence="9">Homodimer.</text>
</comment>
<evidence type="ECO:0000256" key="4">
    <source>
        <dbReference type="ARBA" id="ARBA00022664"/>
    </source>
</evidence>
<evidence type="ECO:0000256" key="7">
    <source>
        <dbReference type="ARBA" id="ARBA00022801"/>
    </source>
</evidence>
<keyword evidence="7 9" id="KW-0378">Hydrolase</keyword>
<dbReference type="GO" id="GO:0003725">
    <property type="term" value="F:double-stranded RNA binding"/>
    <property type="evidence" value="ECO:0007669"/>
    <property type="project" value="TreeGrafter"/>
</dbReference>
<organism evidence="12">
    <name type="scientific">uncultured bacterium</name>
    <name type="common">gcode 4</name>
    <dbReference type="NCBI Taxonomy" id="1234023"/>
    <lineage>
        <taxon>Bacteria</taxon>
        <taxon>environmental samples</taxon>
    </lineage>
</organism>
<sequence>MFPEVLKKKKDIIIYLKNLWIPTEKVKDEELMMLAFVHKSYAADYKNIMMHNERLEFVGDGILGAVINKLLFINHPEMTEADLTLYKIALVREEILAEIAKDINLNEIVFISKWEEKTQGRQKDSILSDTLEAVIGYLYIDLGIEATQQFIETHIYSKLEKIVKNPVKSYKTMIQEIVQKEHKIVPEYKDIEHIIDEKKNVIEYKSEIYIVGKKVSEWFGPNKKKAQEEAAKNCYMLLAKEIS</sequence>
<feature type="domain" description="DRBM" evidence="10">
    <location>
        <begin position="169"/>
        <end position="240"/>
    </location>
</feature>
<evidence type="ECO:0000256" key="5">
    <source>
        <dbReference type="ARBA" id="ARBA00022722"/>
    </source>
</evidence>
<dbReference type="Gene3D" id="3.30.160.20">
    <property type="match status" value="1"/>
</dbReference>
<accession>K1X5D1</accession>
<dbReference type="PROSITE" id="PS00517">
    <property type="entry name" value="RNASE_3_1"/>
    <property type="match status" value="1"/>
</dbReference>
<feature type="domain" description="RNase III" evidence="11">
    <location>
        <begin position="12"/>
        <end position="143"/>
    </location>
</feature>
<dbReference type="AlphaFoldDB" id="K1X5D1"/>
<gene>
    <name evidence="9" type="primary">rnc</name>
    <name evidence="12" type="ORF">ACD_80C00067G0002</name>
</gene>
<comment type="function">
    <text evidence="9">Digests double-stranded RNA. Involved in the processing of primary rRNA transcript to yield the immediate precursors to the large and small rRNAs (23S and 16S). Processes some mRNAs, and tRNAs when they are encoded in the rRNA operon. Processes pre-crRNA and tracrRNA of type II CRISPR loci if present in the organism.</text>
</comment>
<dbReference type="InterPro" id="IPR014720">
    <property type="entry name" value="dsRBD_dom"/>
</dbReference>
<dbReference type="PROSITE" id="PS50142">
    <property type="entry name" value="RNASE_3_2"/>
    <property type="match status" value="1"/>
</dbReference>
<proteinExistence type="inferred from homology"/>
<dbReference type="Pfam" id="PF00035">
    <property type="entry name" value="dsrm"/>
    <property type="match status" value="1"/>
</dbReference>
<comment type="subcellular location">
    <subcellularLocation>
        <location evidence="9">Cytoplasm</location>
    </subcellularLocation>
</comment>
<keyword evidence="6 9" id="KW-0255">Endonuclease</keyword>
<dbReference type="EC" id="3.1.26.3" evidence="9"/>
<feature type="binding site" evidence="9">
    <location>
        <position position="56"/>
    </location>
    <ligand>
        <name>Mg(2+)</name>
        <dbReference type="ChEBI" id="CHEBI:18420"/>
    </ligand>
</feature>
<comment type="catalytic activity">
    <reaction evidence="1 9">
        <text>Endonucleolytic cleavage to 5'-phosphomonoester.</text>
        <dbReference type="EC" id="3.1.26.3"/>
    </reaction>
</comment>
<feature type="binding site" evidence="9">
    <location>
        <position position="132"/>
    </location>
    <ligand>
        <name>Mg(2+)</name>
        <dbReference type="ChEBI" id="CHEBI:18420"/>
    </ligand>
</feature>
<evidence type="ECO:0000256" key="2">
    <source>
        <dbReference type="ARBA" id="ARBA00010183"/>
    </source>
</evidence>
<dbReference type="SMART" id="SM00535">
    <property type="entry name" value="RIBOc"/>
    <property type="match status" value="1"/>
</dbReference>